<comment type="similarity">
    <text evidence="2 4">Belongs to the FliE family.</text>
</comment>
<comment type="caution">
    <text evidence="6">The sequence shown here is derived from an EMBL/GenBank/DDBJ whole genome shotgun (WGS) entry which is preliminary data.</text>
</comment>
<dbReference type="PANTHER" id="PTHR34653">
    <property type="match status" value="1"/>
</dbReference>
<comment type="subcellular location">
    <subcellularLocation>
        <location evidence="1 4">Bacterial flagellum basal body</location>
    </subcellularLocation>
</comment>
<evidence type="ECO:0000256" key="4">
    <source>
        <dbReference type="HAMAP-Rule" id="MF_00724"/>
    </source>
</evidence>
<dbReference type="GO" id="GO:0009425">
    <property type="term" value="C:bacterial-type flagellum basal body"/>
    <property type="evidence" value="ECO:0007669"/>
    <property type="project" value="UniProtKB-SubCell"/>
</dbReference>
<evidence type="ECO:0000313" key="6">
    <source>
        <dbReference type="EMBL" id="TDT50613.1"/>
    </source>
</evidence>
<proteinExistence type="inferred from homology"/>
<gene>
    <name evidence="4" type="primary">fliE</name>
    <name evidence="6" type="ORF">EDD71_12630</name>
</gene>
<organism evidence="6 7">
    <name type="scientific">Fonticella tunisiensis</name>
    <dbReference type="NCBI Taxonomy" id="1096341"/>
    <lineage>
        <taxon>Bacteria</taxon>
        <taxon>Bacillati</taxon>
        <taxon>Bacillota</taxon>
        <taxon>Clostridia</taxon>
        <taxon>Eubacteriales</taxon>
        <taxon>Clostridiaceae</taxon>
        <taxon>Fonticella</taxon>
    </lineage>
</organism>
<keyword evidence="7" id="KW-1185">Reference proteome</keyword>
<dbReference type="InterPro" id="IPR001624">
    <property type="entry name" value="FliE"/>
</dbReference>
<keyword evidence="6" id="KW-0966">Cell projection</keyword>
<dbReference type="GO" id="GO:0071973">
    <property type="term" value="P:bacterial-type flagellum-dependent cell motility"/>
    <property type="evidence" value="ECO:0007669"/>
    <property type="project" value="InterPro"/>
</dbReference>
<dbReference type="Proteomes" id="UP000295325">
    <property type="component" value="Unassembled WGS sequence"/>
</dbReference>
<sequence length="97" mass="10890">MNINTVSFQGLTEIQNKNNQNNSSKVNFADVLKNALDKVNEIQINAENATTELITGEATDIHQVMLATEEAKLSLELAVQVRNKLVEAYQELMRMQL</sequence>
<keyword evidence="6" id="KW-0969">Cilium</keyword>
<dbReference type="PANTHER" id="PTHR34653:SF1">
    <property type="entry name" value="FLAGELLAR HOOK-BASAL BODY COMPLEX PROTEIN FLIE"/>
    <property type="match status" value="1"/>
</dbReference>
<keyword evidence="3 4" id="KW-0975">Bacterial flagellum</keyword>
<evidence type="ECO:0000256" key="3">
    <source>
        <dbReference type="ARBA" id="ARBA00023143"/>
    </source>
</evidence>
<protein>
    <recommendedName>
        <fullName evidence="4 5">Flagellar hook-basal body complex protein FliE</fullName>
    </recommendedName>
</protein>
<dbReference type="GO" id="GO:0005198">
    <property type="term" value="F:structural molecule activity"/>
    <property type="evidence" value="ECO:0007669"/>
    <property type="project" value="UniProtKB-UniRule"/>
</dbReference>
<accession>A0A4R7K9B5</accession>
<evidence type="ECO:0000256" key="1">
    <source>
        <dbReference type="ARBA" id="ARBA00004117"/>
    </source>
</evidence>
<evidence type="ECO:0000313" key="7">
    <source>
        <dbReference type="Proteomes" id="UP000295325"/>
    </source>
</evidence>
<dbReference type="RefSeq" id="WP_166636480.1">
    <property type="nucleotide sequence ID" value="NZ_SOAZ01000026.1"/>
</dbReference>
<keyword evidence="6" id="KW-0282">Flagellum</keyword>
<dbReference type="PRINTS" id="PR01006">
    <property type="entry name" value="FLGHOOKFLIE"/>
</dbReference>
<dbReference type="AlphaFoldDB" id="A0A4R7K9B5"/>
<dbReference type="GO" id="GO:0003774">
    <property type="term" value="F:cytoskeletal motor activity"/>
    <property type="evidence" value="ECO:0007669"/>
    <property type="project" value="InterPro"/>
</dbReference>
<name>A0A4R7K9B5_9CLOT</name>
<evidence type="ECO:0000256" key="5">
    <source>
        <dbReference type="NCBIfam" id="TIGR00205"/>
    </source>
</evidence>
<dbReference type="NCBIfam" id="TIGR00205">
    <property type="entry name" value="fliE"/>
    <property type="match status" value="1"/>
</dbReference>
<evidence type="ECO:0000256" key="2">
    <source>
        <dbReference type="ARBA" id="ARBA00009272"/>
    </source>
</evidence>
<reference evidence="6 7" key="1">
    <citation type="submission" date="2019-03" db="EMBL/GenBank/DDBJ databases">
        <title>Genomic Encyclopedia of Type Strains, Phase IV (KMG-IV): sequencing the most valuable type-strain genomes for metagenomic binning, comparative biology and taxonomic classification.</title>
        <authorList>
            <person name="Goeker M."/>
        </authorList>
    </citation>
    <scope>NUCLEOTIDE SEQUENCE [LARGE SCALE GENOMIC DNA]</scope>
    <source>
        <strain evidence="6 7">DSM 24455</strain>
    </source>
</reference>
<dbReference type="EMBL" id="SOAZ01000026">
    <property type="protein sequence ID" value="TDT50613.1"/>
    <property type="molecule type" value="Genomic_DNA"/>
</dbReference>
<dbReference type="HAMAP" id="MF_00724">
    <property type="entry name" value="FliE"/>
    <property type="match status" value="1"/>
</dbReference>
<dbReference type="Pfam" id="PF02049">
    <property type="entry name" value="FliE"/>
    <property type="match status" value="1"/>
</dbReference>